<dbReference type="InterPro" id="IPR035994">
    <property type="entry name" value="Nucleoside_phosphorylase_sf"/>
</dbReference>
<organism evidence="2 3">
    <name type="scientific">Duganella callida</name>
    <dbReference type="NCBI Taxonomy" id="2561932"/>
    <lineage>
        <taxon>Bacteria</taxon>
        <taxon>Pseudomonadati</taxon>
        <taxon>Pseudomonadota</taxon>
        <taxon>Betaproteobacteria</taxon>
        <taxon>Burkholderiales</taxon>
        <taxon>Oxalobacteraceae</taxon>
        <taxon>Telluria group</taxon>
        <taxon>Duganella</taxon>
    </lineage>
</organism>
<keyword evidence="1" id="KW-0732">Signal</keyword>
<evidence type="ECO:0000313" key="3">
    <source>
        <dbReference type="Proteomes" id="UP000297729"/>
    </source>
</evidence>
<dbReference type="GO" id="GO:0003824">
    <property type="term" value="F:catalytic activity"/>
    <property type="evidence" value="ECO:0007669"/>
    <property type="project" value="InterPro"/>
</dbReference>
<sequence>MAIACPAPSPPLPPLMPAIHRSLLCALLLGAAALASAAPRPVKVMIVSMVDQEAGLWSDALQLRQAIAVPGLSPRFPLVRCNADDVCQMVTDMGKANAAASVAAVVHSGLFDLRAAYFLVAGTGGIDPAAGSTGSAAWARYLVDGDLAWELDARERPAGWSTGYLGINMRTPTDAPPLHYGTEMYRLNEGLLNQALALSRGVTLADAPAAQGFRARYGAAPANQPPQVRQCDALTGNTRFHGALLGQRARDWVRLLTAGQGTYCITAQEDNATYTALRRGAQAGLLDDQRVAVLRTASDFDRPPPGMTPLESLTEDSGGYPIALRNLYLAGAPLVREIVANWPRWQAGPPPDSATTAATPASAAGAAAAISATTSAASTATDIAMPDHRTQAPAVPSAAAPYAPRIMIVNMFGAEAAPFVKGLRLGEKHLVPGVSARYPDMLCNRERVCQLTTDMGYANAAASMTALL</sequence>
<dbReference type="GO" id="GO:0055085">
    <property type="term" value="P:transmembrane transport"/>
    <property type="evidence" value="ECO:0007669"/>
    <property type="project" value="InterPro"/>
</dbReference>
<evidence type="ECO:0000256" key="1">
    <source>
        <dbReference type="SAM" id="SignalP"/>
    </source>
</evidence>
<accession>A0A4Y9SX12</accession>
<dbReference type="PANTHER" id="PTHR38643">
    <property type="entry name" value="PURINE NUCLEOSIDE PERMEASE C285.05-RELATED"/>
    <property type="match status" value="1"/>
</dbReference>
<gene>
    <name evidence="2" type="ORF">E4L98_00925</name>
</gene>
<evidence type="ECO:0000313" key="2">
    <source>
        <dbReference type="EMBL" id="TFW31157.1"/>
    </source>
</evidence>
<protein>
    <submittedName>
        <fullName evidence="2">Purine nucleoside permease</fullName>
    </submittedName>
</protein>
<dbReference type="PANTHER" id="PTHR38643:SF1">
    <property type="entry name" value="PURINE NUCLEOSIDE PERMEASE C285.05-RELATED"/>
    <property type="match status" value="1"/>
</dbReference>
<name>A0A4Y9SX12_9BURK</name>
<dbReference type="AlphaFoldDB" id="A0A4Y9SX12"/>
<dbReference type="InterPro" id="IPR009486">
    <property type="entry name" value="Pur_nuclsid_perm"/>
</dbReference>
<comment type="caution">
    <text evidence="2">The sequence shown here is derived from an EMBL/GenBank/DDBJ whole genome shotgun (WGS) entry which is preliminary data.</text>
</comment>
<feature type="signal peptide" evidence="1">
    <location>
        <begin position="1"/>
        <end position="37"/>
    </location>
</feature>
<proteinExistence type="predicted"/>
<feature type="chain" id="PRO_5021253414" evidence="1">
    <location>
        <begin position="38"/>
        <end position="468"/>
    </location>
</feature>
<dbReference type="Proteomes" id="UP000297729">
    <property type="component" value="Unassembled WGS sequence"/>
</dbReference>
<reference evidence="2 3" key="1">
    <citation type="submission" date="2019-03" db="EMBL/GenBank/DDBJ databases">
        <title>Draft Genome Sequence of Duganella callidus sp. nov., a Novel Duganella Species Isolated from Cultivated Soil.</title>
        <authorList>
            <person name="Raths R."/>
            <person name="Peta V."/>
            <person name="Bucking H."/>
        </authorList>
    </citation>
    <scope>NUCLEOTIDE SEQUENCE [LARGE SCALE GENOMIC DNA]</scope>
    <source>
        <strain evidence="2 3">DN04</strain>
    </source>
</reference>
<dbReference type="EMBL" id="SPVG01000011">
    <property type="protein sequence ID" value="TFW31157.1"/>
    <property type="molecule type" value="Genomic_DNA"/>
</dbReference>
<dbReference type="Gene3D" id="3.40.50.1580">
    <property type="entry name" value="Nucleoside phosphorylase domain"/>
    <property type="match status" value="1"/>
</dbReference>
<keyword evidence="3" id="KW-1185">Reference proteome</keyword>
<dbReference type="OrthoDB" id="109937at2"/>
<dbReference type="Pfam" id="PF06516">
    <property type="entry name" value="NUP"/>
    <property type="match status" value="2"/>
</dbReference>
<dbReference type="GO" id="GO:0009116">
    <property type="term" value="P:nucleoside metabolic process"/>
    <property type="evidence" value="ECO:0007669"/>
    <property type="project" value="InterPro"/>
</dbReference>